<dbReference type="STRING" id="537013.CLOSTMETH_03718"/>
<dbReference type="EMBL" id="ACEC01000128">
    <property type="protein sequence ID" value="EEG28669.1"/>
    <property type="molecule type" value="Genomic_DNA"/>
</dbReference>
<evidence type="ECO:0000313" key="1">
    <source>
        <dbReference type="EMBL" id="EEG28669.1"/>
    </source>
</evidence>
<gene>
    <name evidence="1" type="ORF">CLOSTMETH_03718</name>
</gene>
<protein>
    <submittedName>
        <fullName evidence="1">Uncharacterized protein</fullName>
    </submittedName>
</protein>
<name>C0EIM3_9FIRM</name>
<comment type="caution">
    <text evidence="1">The sequence shown here is derived from an EMBL/GenBank/DDBJ whole genome shotgun (WGS) entry which is preliminary data.</text>
</comment>
<dbReference type="AlphaFoldDB" id="C0EIM3"/>
<dbReference type="eggNOG" id="ENOG502ZQIK">
    <property type="taxonomic scope" value="Bacteria"/>
</dbReference>
<dbReference type="Proteomes" id="UP000003340">
    <property type="component" value="Unassembled WGS sequence"/>
</dbReference>
<reference evidence="1 2" key="2">
    <citation type="submission" date="2009-02" db="EMBL/GenBank/DDBJ databases">
        <title>Draft genome sequence of Clostridium methylpentosum (DSM 5476).</title>
        <authorList>
            <person name="Sudarsanam P."/>
            <person name="Ley R."/>
            <person name="Guruge J."/>
            <person name="Turnbaugh P.J."/>
            <person name="Mahowald M."/>
            <person name="Liep D."/>
            <person name="Gordon J."/>
        </authorList>
    </citation>
    <scope>NUCLEOTIDE SEQUENCE [LARGE SCALE GENOMIC DNA]</scope>
    <source>
        <strain evidence="1 2">DSM 5476</strain>
    </source>
</reference>
<dbReference type="HOGENOM" id="CLU_1701206_0_0_9"/>
<keyword evidence="2" id="KW-1185">Reference proteome</keyword>
<proteinExistence type="predicted"/>
<accession>C0EIM3</accession>
<sequence length="141" mass="16750">MYQLSKDRQQICLGILRGHERRKHEYKNTRQKLLHQCHCSGENSTGIHMYCLPQKGQEALLNLDAQPEARRIRAVETACQTIGEDIPDQEVRRRLCESILLNCKSGRDYPFELLNLTEFSRMDFYRRKHRFLYQLALNLEL</sequence>
<evidence type="ECO:0000313" key="2">
    <source>
        <dbReference type="Proteomes" id="UP000003340"/>
    </source>
</evidence>
<organism evidence="1 2">
    <name type="scientific">[Clostridium] methylpentosum DSM 5476</name>
    <dbReference type="NCBI Taxonomy" id="537013"/>
    <lineage>
        <taxon>Bacteria</taxon>
        <taxon>Bacillati</taxon>
        <taxon>Bacillota</taxon>
        <taxon>Clostridia</taxon>
        <taxon>Eubacteriales</taxon>
        <taxon>Oscillospiraceae</taxon>
        <taxon>Oscillospiraceae incertae sedis</taxon>
    </lineage>
</organism>
<reference evidence="1 2" key="1">
    <citation type="submission" date="2009-01" db="EMBL/GenBank/DDBJ databases">
        <authorList>
            <person name="Fulton L."/>
            <person name="Clifton S."/>
            <person name="Fulton B."/>
            <person name="Xu J."/>
            <person name="Minx P."/>
            <person name="Pepin K.H."/>
            <person name="Johnson M."/>
            <person name="Bhonagiri V."/>
            <person name="Nash W.E."/>
            <person name="Mardis E.R."/>
            <person name="Wilson R.K."/>
        </authorList>
    </citation>
    <scope>NUCLEOTIDE SEQUENCE [LARGE SCALE GENOMIC DNA]</scope>
    <source>
        <strain evidence="1 2">DSM 5476</strain>
    </source>
</reference>